<gene>
    <name evidence="1" type="ORF">SAMN05216490_0740</name>
</gene>
<dbReference type="EMBL" id="LT629740">
    <property type="protein sequence ID" value="SDS20969.1"/>
    <property type="molecule type" value="Genomic_DNA"/>
</dbReference>
<keyword evidence="2" id="KW-1185">Reference proteome</keyword>
<protein>
    <submittedName>
        <fullName evidence="1">Uncharacterized protein</fullName>
    </submittedName>
</protein>
<reference evidence="1 2" key="1">
    <citation type="submission" date="2016-10" db="EMBL/GenBank/DDBJ databases">
        <authorList>
            <person name="de Groot N.N."/>
        </authorList>
    </citation>
    <scope>NUCLEOTIDE SEQUENCE [LARGE SCALE GENOMIC DNA]</scope>
    <source>
        <strain evidence="1 2">MP1X4</strain>
    </source>
</reference>
<accession>A0A1H1QDM0</accession>
<dbReference type="AlphaFoldDB" id="A0A1H1QDM0"/>
<sequence>MAGAFLFEKLISLLFTAANICMQMLEENLTFSYGIERQI</sequence>
<name>A0A1H1QDM0_MUCMA</name>
<organism evidence="1 2">
    <name type="scientific">Mucilaginibacter mallensis</name>
    <dbReference type="NCBI Taxonomy" id="652787"/>
    <lineage>
        <taxon>Bacteria</taxon>
        <taxon>Pseudomonadati</taxon>
        <taxon>Bacteroidota</taxon>
        <taxon>Sphingobacteriia</taxon>
        <taxon>Sphingobacteriales</taxon>
        <taxon>Sphingobacteriaceae</taxon>
        <taxon>Mucilaginibacter</taxon>
    </lineage>
</organism>
<evidence type="ECO:0000313" key="2">
    <source>
        <dbReference type="Proteomes" id="UP000199679"/>
    </source>
</evidence>
<evidence type="ECO:0000313" key="1">
    <source>
        <dbReference type="EMBL" id="SDS20969.1"/>
    </source>
</evidence>
<dbReference type="Proteomes" id="UP000199679">
    <property type="component" value="Chromosome I"/>
</dbReference>
<proteinExistence type="predicted"/>